<accession>A0ABW5W959</accession>
<evidence type="ECO:0000259" key="2">
    <source>
        <dbReference type="Pfam" id="PF14016"/>
    </source>
</evidence>
<reference evidence="4" key="1">
    <citation type="journal article" date="2019" name="Int. J. Syst. Evol. Microbiol.">
        <title>The Global Catalogue of Microorganisms (GCM) 10K type strain sequencing project: providing services to taxonomists for standard genome sequencing and annotation.</title>
        <authorList>
            <consortium name="The Broad Institute Genomics Platform"/>
            <consortium name="The Broad Institute Genome Sequencing Center for Infectious Disease"/>
            <person name="Wu L."/>
            <person name="Ma J."/>
        </authorList>
    </citation>
    <scope>NUCLEOTIDE SEQUENCE [LARGE SCALE GENOMIC DNA]</scope>
    <source>
        <strain evidence="4">IBRC-M 10906</strain>
    </source>
</reference>
<feature type="signal peptide" evidence="1">
    <location>
        <begin position="1"/>
        <end position="20"/>
    </location>
</feature>
<evidence type="ECO:0000313" key="3">
    <source>
        <dbReference type="EMBL" id="MFD2799642.1"/>
    </source>
</evidence>
<proteinExistence type="predicted"/>
<name>A0ABW5W959_9PSEU</name>
<dbReference type="Proteomes" id="UP001597478">
    <property type="component" value="Unassembled WGS sequence"/>
</dbReference>
<evidence type="ECO:0000313" key="4">
    <source>
        <dbReference type="Proteomes" id="UP001597478"/>
    </source>
</evidence>
<dbReference type="EMBL" id="JBHUOF010000011">
    <property type="protein sequence ID" value="MFD2799642.1"/>
    <property type="molecule type" value="Genomic_DNA"/>
</dbReference>
<feature type="domain" description="DUF4232" evidence="2">
    <location>
        <begin position="40"/>
        <end position="173"/>
    </location>
</feature>
<feature type="chain" id="PRO_5046912959" evidence="1">
    <location>
        <begin position="21"/>
        <end position="185"/>
    </location>
</feature>
<sequence length="185" mass="19657">MKRRWGYGLLTLLIAGACTSAPEPIDPVRTPVPTPPAEACPETGVRVTVGIDEAAMGLRVLGLTLTNCGDRPYQLEGYPQLRLLDEAGKPMDVRVEHGSAGIATVDGFDAPPRALTLRAGEVARTNLMWRNTNTSAGTPAVGDTLSVAPVEGRPWQPVELTGGYEDGLHIDVGSTGLIGVRAWYR</sequence>
<comment type="caution">
    <text evidence="3">The sequence shown here is derived from an EMBL/GenBank/DDBJ whole genome shotgun (WGS) entry which is preliminary data.</text>
</comment>
<gene>
    <name evidence="3" type="ORF">ACFS2C_09575</name>
</gene>
<dbReference type="Pfam" id="PF14016">
    <property type="entry name" value="DUF4232"/>
    <property type="match status" value="1"/>
</dbReference>
<protein>
    <submittedName>
        <fullName evidence="3">DUF4232 domain-containing protein</fullName>
    </submittedName>
</protein>
<organism evidence="3 4">
    <name type="scientific">Prauserella oleivorans</name>
    <dbReference type="NCBI Taxonomy" id="1478153"/>
    <lineage>
        <taxon>Bacteria</taxon>
        <taxon>Bacillati</taxon>
        <taxon>Actinomycetota</taxon>
        <taxon>Actinomycetes</taxon>
        <taxon>Pseudonocardiales</taxon>
        <taxon>Pseudonocardiaceae</taxon>
        <taxon>Prauserella</taxon>
    </lineage>
</organism>
<keyword evidence="4" id="KW-1185">Reference proteome</keyword>
<dbReference type="PROSITE" id="PS51257">
    <property type="entry name" value="PROKAR_LIPOPROTEIN"/>
    <property type="match status" value="1"/>
</dbReference>
<dbReference type="InterPro" id="IPR025326">
    <property type="entry name" value="DUF4232"/>
</dbReference>
<dbReference type="RefSeq" id="WP_377390065.1">
    <property type="nucleotide sequence ID" value="NZ_JBHSAN010000020.1"/>
</dbReference>
<keyword evidence="1" id="KW-0732">Signal</keyword>
<evidence type="ECO:0000256" key="1">
    <source>
        <dbReference type="SAM" id="SignalP"/>
    </source>
</evidence>